<protein>
    <submittedName>
        <fullName evidence="2">Uncharacterized protein</fullName>
    </submittedName>
</protein>
<sequence length="832" mass="91244">MEEVSLDVRVEAGKAAFDDDLMLDAGMQADELVVELDDLHDKEEEYQTVDFDAEPETTDVEAAAESLGAQSKSNDDRAEAPDDVEEGAHDVTMAFNDEIGYEEEEGVAEEALIEDAPKEATVSGAPLVNGGKSEHLEAQQEAQDIRSDLAEPKMGDDTEDQATVQQAGAENPDEQGTTEPTAETEAGLDVDGAVATDALDTAVSRSEQSREVVSEDHQLQGSQNDHDEAIADDTAFSITDITVQYDGGSYALFGNEDMDPETYFLLDTEIATAPLSELLASIRSVIASELTAGEELVIAIESLDLNFGERSSRDFLQRSFHQIIYCYNVLIAKGIVTETSLTLNLVVRPDPEGRFLELLEEAGIWSGADYSPDYSDASVEGEHFDDDQDIEGYNDNEDLENDNDHEDVHDYEFDDQEHQDEDGQQEQEQEENEDDEQQGGLDLTENVEMTEDVEVTHDINASADVPETGSVPDPAGTNQVKTSEERTEPQVTEDVPDVERDAEQVSLEEDIVQSRQTESAPDINGEMNGEAGELAHDPSGLDDVEHEIEDGVGEAQSNLEGADIVVEHAAEMKSAAGEPQPDSGDYTEAINEQEEEEAYNEEEYLEHQEQAEIGEQEDHDIDHAEGAEGLGDDLTLRQTLDDGNFSLSIMEESTEGNAVVDLDDNTTENNDSTLHNPESATSQEQYTDDGHTMDDYVDVENAVDIEYAHETSHLTANTSESKDQTQEGAHDLAAEEPTTHTSTTNTMTGDEIDYDEHDEEDGSFEPADQVLESSNAQGDDDEIGWGEEGDEYSNDSTQQTTVSQDQSTITTKRGRTDDFEEAEEADVKRRRT</sequence>
<evidence type="ECO:0000313" key="3">
    <source>
        <dbReference type="Proteomes" id="UP001281003"/>
    </source>
</evidence>
<gene>
    <name evidence="2" type="ORF">B0T20DRAFT_196895</name>
</gene>
<feature type="region of interest" description="Disordered" evidence="1">
    <location>
        <begin position="647"/>
        <end position="832"/>
    </location>
</feature>
<feature type="compositionally biased region" description="Acidic residues" evidence="1">
    <location>
        <begin position="778"/>
        <end position="793"/>
    </location>
</feature>
<feature type="region of interest" description="Disordered" evidence="1">
    <location>
        <begin position="572"/>
        <end position="634"/>
    </location>
</feature>
<feature type="compositionally biased region" description="Acidic residues" evidence="1">
    <location>
        <begin position="412"/>
        <end position="437"/>
    </location>
</feature>
<feature type="region of interest" description="Disordered" evidence="1">
    <location>
        <begin position="367"/>
        <end position="544"/>
    </location>
</feature>
<dbReference type="EMBL" id="JAUTDP010000005">
    <property type="protein sequence ID" value="KAK3399301.1"/>
    <property type="molecule type" value="Genomic_DNA"/>
</dbReference>
<feature type="compositionally biased region" description="Low complexity" evidence="1">
    <location>
        <begin position="739"/>
        <end position="748"/>
    </location>
</feature>
<comment type="caution">
    <text evidence="2">The sequence shown here is derived from an EMBL/GenBank/DDBJ whole genome shotgun (WGS) entry which is preliminary data.</text>
</comment>
<proteinExistence type="predicted"/>
<reference evidence="2" key="2">
    <citation type="submission" date="2023-07" db="EMBL/GenBank/DDBJ databases">
        <authorList>
            <consortium name="Lawrence Berkeley National Laboratory"/>
            <person name="Haridas S."/>
            <person name="Hensen N."/>
            <person name="Bonometti L."/>
            <person name="Westerberg I."/>
            <person name="Brannstrom I.O."/>
            <person name="Guillou S."/>
            <person name="Cros-Aarteil S."/>
            <person name="Calhoun S."/>
            <person name="Kuo A."/>
            <person name="Mondo S."/>
            <person name="Pangilinan J."/>
            <person name="Riley R."/>
            <person name="LaButti K."/>
            <person name="Andreopoulos B."/>
            <person name="Lipzen A."/>
            <person name="Chen C."/>
            <person name="Yanf M."/>
            <person name="Daum C."/>
            <person name="Ng V."/>
            <person name="Clum A."/>
            <person name="Steindorff A."/>
            <person name="Ohm R."/>
            <person name="Martin F."/>
            <person name="Silar P."/>
            <person name="Natvig D."/>
            <person name="Lalanne C."/>
            <person name="Gautier V."/>
            <person name="Ament-velasquez S.L."/>
            <person name="Kruys A."/>
            <person name="Hutchinson M.I."/>
            <person name="Powell A.J."/>
            <person name="Barry K."/>
            <person name="Miller A.N."/>
            <person name="Grigoriev I.V."/>
            <person name="Debuchy R."/>
            <person name="Gladieux P."/>
            <person name="Thoren M.H."/>
            <person name="Johannesson H."/>
        </authorList>
    </citation>
    <scope>NUCLEOTIDE SEQUENCE</scope>
    <source>
        <strain evidence="2">FGSC 1904</strain>
    </source>
</reference>
<feature type="compositionally biased region" description="Acidic residues" evidence="1">
    <location>
        <begin position="591"/>
        <end position="604"/>
    </location>
</feature>
<feature type="compositionally biased region" description="Acidic residues" evidence="1">
    <location>
        <begin position="750"/>
        <end position="763"/>
    </location>
</feature>
<name>A0AAE0PFZ8_SORBR</name>
<dbReference type="Proteomes" id="UP001281003">
    <property type="component" value="Unassembled WGS sequence"/>
</dbReference>
<feature type="compositionally biased region" description="Polar residues" evidence="1">
    <location>
        <begin position="667"/>
        <end position="685"/>
    </location>
</feature>
<reference evidence="2" key="1">
    <citation type="journal article" date="2023" name="Mol. Phylogenet. Evol.">
        <title>Genome-scale phylogeny and comparative genomics of the fungal order Sordariales.</title>
        <authorList>
            <person name="Hensen N."/>
            <person name="Bonometti L."/>
            <person name="Westerberg I."/>
            <person name="Brannstrom I.O."/>
            <person name="Guillou S."/>
            <person name="Cros-Aarteil S."/>
            <person name="Calhoun S."/>
            <person name="Haridas S."/>
            <person name="Kuo A."/>
            <person name="Mondo S."/>
            <person name="Pangilinan J."/>
            <person name="Riley R."/>
            <person name="LaButti K."/>
            <person name="Andreopoulos B."/>
            <person name="Lipzen A."/>
            <person name="Chen C."/>
            <person name="Yan M."/>
            <person name="Daum C."/>
            <person name="Ng V."/>
            <person name="Clum A."/>
            <person name="Steindorff A."/>
            <person name="Ohm R.A."/>
            <person name="Martin F."/>
            <person name="Silar P."/>
            <person name="Natvig D.O."/>
            <person name="Lalanne C."/>
            <person name="Gautier V."/>
            <person name="Ament-Velasquez S.L."/>
            <person name="Kruys A."/>
            <person name="Hutchinson M.I."/>
            <person name="Powell A.J."/>
            <person name="Barry K."/>
            <person name="Miller A.N."/>
            <person name="Grigoriev I.V."/>
            <person name="Debuchy R."/>
            <person name="Gladieux P."/>
            <person name="Hiltunen Thoren M."/>
            <person name="Johannesson H."/>
        </authorList>
    </citation>
    <scope>NUCLEOTIDE SEQUENCE</scope>
    <source>
        <strain evidence="2">FGSC 1904</strain>
    </source>
</reference>
<evidence type="ECO:0000313" key="2">
    <source>
        <dbReference type="EMBL" id="KAK3399301.1"/>
    </source>
</evidence>
<feature type="region of interest" description="Disordered" evidence="1">
    <location>
        <begin position="65"/>
        <end position="89"/>
    </location>
</feature>
<accession>A0AAE0PFZ8</accession>
<evidence type="ECO:0000256" key="1">
    <source>
        <dbReference type="SAM" id="MobiDB-lite"/>
    </source>
</evidence>
<dbReference type="AlphaFoldDB" id="A0AAE0PFZ8"/>
<feature type="region of interest" description="Disordered" evidence="1">
    <location>
        <begin position="111"/>
        <end position="130"/>
    </location>
</feature>
<organism evidence="2 3">
    <name type="scientific">Sordaria brevicollis</name>
    <dbReference type="NCBI Taxonomy" id="83679"/>
    <lineage>
        <taxon>Eukaryota</taxon>
        <taxon>Fungi</taxon>
        <taxon>Dikarya</taxon>
        <taxon>Ascomycota</taxon>
        <taxon>Pezizomycotina</taxon>
        <taxon>Sordariomycetes</taxon>
        <taxon>Sordariomycetidae</taxon>
        <taxon>Sordariales</taxon>
        <taxon>Sordariaceae</taxon>
        <taxon>Sordaria</taxon>
    </lineage>
</organism>
<feature type="compositionally biased region" description="Low complexity" evidence="1">
    <location>
        <begin position="174"/>
        <end position="187"/>
    </location>
</feature>
<feature type="compositionally biased region" description="Low complexity" evidence="1">
    <location>
        <begin position="794"/>
        <end position="811"/>
    </location>
</feature>
<feature type="compositionally biased region" description="Basic and acidic residues" evidence="1">
    <location>
        <begin position="720"/>
        <end position="733"/>
    </location>
</feature>
<feature type="compositionally biased region" description="Acidic residues" evidence="1">
    <location>
        <begin position="383"/>
        <end position="405"/>
    </location>
</feature>
<feature type="compositionally biased region" description="Basic and acidic residues" evidence="1">
    <location>
        <begin position="207"/>
        <end position="223"/>
    </location>
</feature>
<feature type="region of interest" description="Disordered" evidence="1">
    <location>
        <begin position="151"/>
        <end position="223"/>
    </location>
</feature>
<keyword evidence="3" id="KW-1185">Reference proteome</keyword>